<gene>
    <name evidence="4" type="ORF">C4N9_19095</name>
</gene>
<dbReference type="EMBL" id="QEYD01000013">
    <property type="protein sequence ID" value="PWE27108.1"/>
    <property type="molecule type" value="Genomic_DNA"/>
</dbReference>
<feature type="domain" description="TRAP C4-dicarboxylate transport system permease DctM subunit" evidence="3">
    <location>
        <begin position="492"/>
        <end position="680"/>
    </location>
</feature>
<feature type="transmembrane region" description="Helical" evidence="2">
    <location>
        <begin position="420"/>
        <end position="439"/>
    </location>
</feature>
<feature type="domain" description="TRAP C4-dicarboxylate transport system permease DctM subunit" evidence="3">
    <location>
        <begin position="189"/>
        <end position="436"/>
    </location>
</feature>
<feature type="transmembrane region" description="Helical" evidence="2">
    <location>
        <begin position="526"/>
        <end position="548"/>
    </location>
</feature>
<feature type="transmembrane region" description="Helical" evidence="2">
    <location>
        <begin position="92"/>
        <end position="114"/>
    </location>
</feature>
<dbReference type="OrthoDB" id="9759894at2"/>
<reference evidence="4 5" key="1">
    <citation type="submission" date="2018-05" db="EMBL/GenBank/DDBJ databases">
        <title>Pararhodobacter marina sp. nov., isolated from deep-sea water of the Indian Ocean.</title>
        <authorList>
            <person name="Lai Q.Sr."/>
            <person name="Liu X."/>
            <person name="Shao Z."/>
        </authorList>
    </citation>
    <scope>NUCLEOTIDE SEQUENCE [LARGE SCALE GENOMIC DNA]</scope>
    <source>
        <strain evidence="4 5">CIC4N-9</strain>
    </source>
</reference>
<dbReference type="Proteomes" id="UP000244940">
    <property type="component" value="Unassembled WGS sequence"/>
</dbReference>
<keyword evidence="1" id="KW-1003">Cell membrane</keyword>
<dbReference type="RefSeq" id="WP_109534955.1">
    <property type="nucleotide sequence ID" value="NZ_QEYD01000013.1"/>
</dbReference>
<feature type="transmembrane region" description="Helical" evidence="2">
    <location>
        <begin position="488"/>
        <end position="505"/>
    </location>
</feature>
<evidence type="ECO:0000313" key="4">
    <source>
        <dbReference type="EMBL" id="PWE27108.1"/>
    </source>
</evidence>
<dbReference type="AlphaFoldDB" id="A0A2U2C5D7"/>
<comment type="caution">
    <text evidence="4">The sequence shown here is derived from an EMBL/GenBank/DDBJ whole genome shotgun (WGS) entry which is preliminary data.</text>
</comment>
<dbReference type="PANTHER" id="PTHR43849:SF2">
    <property type="entry name" value="BLL3936 PROTEIN"/>
    <property type="match status" value="1"/>
</dbReference>
<evidence type="ECO:0000256" key="1">
    <source>
        <dbReference type="RuleBase" id="RU369079"/>
    </source>
</evidence>
<feature type="transmembrane region" description="Helical" evidence="2">
    <location>
        <begin position="15"/>
        <end position="35"/>
    </location>
</feature>
<keyword evidence="5" id="KW-1185">Reference proteome</keyword>
<organism evidence="4 5">
    <name type="scientific">Pararhodobacter marinus</name>
    <dbReference type="NCBI Taxonomy" id="2184063"/>
    <lineage>
        <taxon>Bacteria</taxon>
        <taxon>Pseudomonadati</taxon>
        <taxon>Pseudomonadota</taxon>
        <taxon>Alphaproteobacteria</taxon>
        <taxon>Rhodobacterales</taxon>
        <taxon>Paracoccaceae</taxon>
        <taxon>Pararhodobacter</taxon>
    </lineage>
</organism>
<feature type="transmembrane region" description="Helical" evidence="2">
    <location>
        <begin position="376"/>
        <end position="396"/>
    </location>
</feature>
<dbReference type="PANTHER" id="PTHR43849">
    <property type="entry name" value="BLL3936 PROTEIN"/>
    <property type="match status" value="1"/>
</dbReference>
<keyword evidence="2" id="KW-1133">Transmembrane helix</keyword>
<dbReference type="Pfam" id="PF06808">
    <property type="entry name" value="DctM"/>
    <property type="match status" value="2"/>
</dbReference>
<keyword evidence="1" id="KW-0997">Cell inner membrane</keyword>
<evidence type="ECO:0000259" key="3">
    <source>
        <dbReference type="Pfam" id="PF06808"/>
    </source>
</evidence>
<evidence type="ECO:0000256" key="2">
    <source>
        <dbReference type="SAM" id="Phobius"/>
    </source>
</evidence>
<dbReference type="GO" id="GO:0005886">
    <property type="term" value="C:plasma membrane"/>
    <property type="evidence" value="ECO:0007669"/>
    <property type="project" value="UniProtKB-SubCell"/>
</dbReference>
<feature type="transmembrane region" description="Helical" evidence="2">
    <location>
        <begin position="189"/>
        <end position="212"/>
    </location>
</feature>
<feature type="transmembrane region" description="Helical" evidence="2">
    <location>
        <begin position="60"/>
        <end position="80"/>
    </location>
</feature>
<keyword evidence="2" id="KW-0812">Transmembrane</keyword>
<protein>
    <submittedName>
        <fullName evidence="4">C4-dicarboxylate ABC transporter</fullName>
    </submittedName>
</protein>
<feature type="transmembrane region" description="Helical" evidence="2">
    <location>
        <begin position="660"/>
        <end position="682"/>
    </location>
</feature>
<comment type="subcellular location">
    <subcellularLocation>
        <location evidence="1">Cell inner membrane</location>
        <topology evidence="1">Multi-pass membrane protein</topology>
    </subcellularLocation>
</comment>
<dbReference type="GeneID" id="94367005"/>
<feature type="transmembrane region" description="Helical" evidence="2">
    <location>
        <begin position="262"/>
        <end position="282"/>
    </location>
</feature>
<keyword evidence="1" id="KW-0813">Transport</keyword>
<name>A0A2U2C5D7_9RHOB</name>
<dbReference type="GO" id="GO:0022857">
    <property type="term" value="F:transmembrane transporter activity"/>
    <property type="evidence" value="ECO:0007669"/>
    <property type="project" value="UniProtKB-UniRule"/>
</dbReference>
<keyword evidence="2" id="KW-0472">Membrane</keyword>
<dbReference type="InterPro" id="IPR010656">
    <property type="entry name" value="DctM"/>
</dbReference>
<feature type="transmembrane region" description="Helical" evidence="2">
    <location>
        <begin position="594"/>
        <end position="614"/>
    </location>
</feature>
<sequence length="783" mass="83974">METEQPVLRPMTRRIVFFMALVFVITGMINSTPAIPGWDAFWRDLTGWDWLEVRRFPYEYYYPIAFAWMMIIVALWHSCWREWQDKGAAKRRLGLALDIALVTAAIAISATYLIENEAVCLIDVITGERAALIERALAAEREVALALGLPAPSSIDDPRCLATTGPWITLIVGLAVIVFLAYNAQVWGFSLVMVSIALAAYAIATVLIWYWFGSDGMNRYLITELGGEPRSLADGRYRLQDLLTNQGSGLLGQFLHIMLNTVFPYIVLGSLLSVSAGGRALIKLAVVSTRKLRGGAAHAAIVASALFGTTTGTPVVNVLGTGTITIPMMIRGGFSKSYAGGIEAAASSGGQVMPPIMGIAAFVLAAMTGVPYRDVAIAAAIPAVAYFLCMFLSVMFQARRQNIPAVGEVPPELRLTRRDLLLLTQIFVPLALIIVLLLVPKDAIGCDPLSLALGAVAVEGPNGICRAENLPWIMQLIQNTLGDAGSTGWWAAIVLMVMLFIDPLFRRQPRLLADALAQAGITSAGLYLMFLAVSVIDISLNLTALPSFVALDILGWLRALDLGNGAPVLFQFVALGVTMVLAILLGMGMPAVPAYVNAALLMGPLLVGLGMAHFTAHMFIFYFACVSAITPPVAVASYAASTIAKSDPVGTSFSAVRSGIVMFVIPFIFAFNPEILLVQAAVLNPDGASGGERFLPGYDGEFHLMALLWLLARLGLSLYLLASALARFDQRRLLPPEVAGRLLLALLVLSGNPALQWPAVACGAALLVWHRLRAGRPPAPLTS</sequence>
<feature type="transmembrane region" description="Helical" evidence="2">
    <location>
        <begin position="702"/>
        <end position="721"/>
    </location>
</feature>
<comment type="function">
    <text evidence="1">Part of the tripartite ATP-independent periplasmic (TRAP) transport system.</text>
</comment>
<evidence type="ECO:0000313" key="5">
    <source>
        <dbReference type="Proteomes" id="UP000244940"/>
    </source>
</evidence>
<feature type="transmembrane region" description="Helical" evidence="2">
    <location>
        <begin position="568"/>
        <end position="587"/>
    </location>
</feature>
<feature type="transmembrane region" description="Helical" evidence="2">
    <location>
        <begin position="620"/>
        <end position="640"/>
    </location>
</feature>
<accession>A0A2U2C5D7</accession>
<feature type="transmembrane region" description="Helical" evidence="2">
    <location>
        <begin position="742"/>
        <end position="769"/>
    </location>
</feature>
<proteinExistence type="predicted"/>
<feature type="transmembrane region" description="Helical" evidence="2">
    <location>
        <begin position="164"/>
        <end position="182"/>
    </location>
</feature>